<evidence type="ECO:0000313" key="2">
    <source>
        <dbReference type="Proteomes" id="UP000003045"/>
    </source>
</evidence>
<dbReference type="AlphaFoldDB" id="E0QQJ1"/>
<proteinExistence type="predicted"/>
<dbReference type="EMBL" id="AEET01000029">
    <property type="protein sequence ID" value="EFM46164.1"/>
    <property type="molecule type" value="Genomic_DNA"/>
</dbReference>
<sequence length="47" mass="5315">MGIAYPIKTMTSSFLMKCFLDCRHSPHEPRMNCNNIGNKATTTPNQN</sequence>
<accession>E0QQJ1</accession>
<evidence type="ECO:0000313" key="1">
    <source>
        <dbReference type="EMBL" id="EFM46164.1"/>
    </source>
</evidence>
<reference evidence="1" key="1">
    <citation type="submission" date="2010-08" db="EMBL/GenBank/DDBJ databases">
        <authorList>
            <person name="Muzny D."/>
            <person name="Qin X."/>
            <person name="Deng J."/>
            <person name="Jiang H."/>
            <person name="Liu Y."/>
            <person name="Qu J."/>
            <person name="Song X.-Z."/>
            <person name="Zhang L."/>
            <person name="Thornton R."/>
            <person name="Coyle M."/>
            <person name="Francisco L."/>
            <person name="Jackson L."/>
            <person name="Javaid M."/>
            <person name="Korchina V."/>
            <person name="Kovar C."/>
            <person name="Mata R."/>
            <person name="Mathew T."/>
            <person name="Ngo R."/>
            <person name="Nguyen L."/>
            <person name="Nguyen N."/>
            <person name="Okwuonu G."/>
            <person name="Ongeri F."/>
            <person name="Pham C."/>
            <person name="Simmons D."/>
            <person name="Wilczek-Boney K."/>
            <person name="Hale W."/>
            <person name="Jakkamsetti A."/>
            <person name="Pham P."/>
            <person name="Ruth R."/>
            <person name="San Lucas F."/>
            <person name="Warren J."/>
            <person name="Zhang J."/>
            <person name="Zhao Z."/>
            <person name="Zhou C."/>
            <person name="Zhu D."/>
            <person name="Lee S."/>
            <person name="Bess C."/>
            <person name="Blankenburg K."/>
            <person name="Forbes L."/>
            <person name="Fu Q."/>
            <person name="Gubbala S."/>
            <person name="Hirani K."/>
            <person name="Jayaseelan J.C."/>
            <person name="Lara F."/>
            <person name="Munidasa M."/>
            <person name="Palculict T."/>
            <person name="Patil S."/>
            <person name="Pu L.-L."/>
            <person name="Saada N."/>
            <person name="Tang L."/>
            <person name="Weissenberger G."/>
            <person name="Zhu Y."/>
            <person name="Hemphill L."/>
            <person name="Shang Y."/>
            <person name="Youmans B."/>
            <person name="Ayvaz T."/>
            <person name="Ross M."/>
            <person name="Santibanez J."/>
            <person name="Aqrawi P."/>
            <person name="Gross S."/>
            <person name="Joshi V."/>
            <person name="Fowler G."/>
            <person name="Nazareth L."/>
            <person name="Reid J."/>
            <person name="Worley K."/>
            <person name="Petrosino J."/>
            <person name="Highlander S."/>
            <person name="Gibbs R."/>
        </authorList>
    </citation>
    <scope>NUCLEOTIDE SEQUENCE [LARGE SCALE GENOMIC DNA]</scope>
    <source>
        <strain evidence="1">ATCC 35239</strain>
    </source>
</reference>
<gene>
    <name evidence="1" type="ORF">HMPREF0580_1156</name>
</gene>
<organism evidence="1 2">
    <name type="scientific">Mobiluncus mulieris ATCC 35239</name>
    <dbReference type="NCBI Taxonomy" id="871571"/>
    <lineage>
        <taxon>Bacteria</taxon>
        <taxon>Bacillati</taxon>
        <taxon>Actinomycetota</taxon>
        <taxon>Actinomycetes</taxon>
        <taxon>Actinomycetales</taxon>
        <taxon>Actinomycetaceae</taxon>
        <taxon>Mobiluncus</taxon>
    </lineage>
</organism>
<comment type="caution">
    <text evidence="1">The sequence shown here is derived from an EMBL/GenBank/DDBJ whole genome shotgun (WGS) entry which is preliminary data.</text>
</comment>
<dbReference type="Proteomes" id="UP000003045">
    <property type="component" value="Unassembled WGS sequence"/>
</dbReference>
<keyword evidence="2" id="KW-1185">Reference proteome</keyword>
<dbReference type="HOGENOM" id="CLU_3170340_0_0_11"/>
<name>E0QQJ1_9ACTO</name>
<protein>
    <submittedName>
        <fullName evidence="1">Uncharacterized protein</fullName>
    </submittedName>
</protein>